<protein>
    <submittedName>
        <fullName evidence="7">Cytochrome P450</fullName>
    </submittedName>
</protein>
<evidence type="ECO:0000256" key="5">
    <source>
        <dbReference type="ARBA" id="ARBA00023004"/>
    </source>
</evidence>
<dbReference type="PANTHER" id="PTHR46696:SF6">
    <property type="entry name" value="P450, PUTATIVE (EUROFUNG)-RELATED"/>
    <property type="match status" value="1"/>
</dbReference>
<dbReference type="AlphaFoldDB" id="A0A9X1PWC5"/>
<keyword evidence="2" id="KW-0349">Heme</keyword>
<dbReference type="FunFam" id="1.10.630.10:FF:000018">
    <property type="entry name" value="Cytochrome P450 monooxygenase"/>
    <property type="match status" value="1"/>
</dbReference>
<dbReference type="PRINTS" id="PR00359">
    <property type="entry name" value="BP450"/>
</dbReference>
<accession>A0A9X1PWC5</accession>
<dbReference type="RefSeq" id="WP_234760824.1">
    <property type="nucleotide sequence ID" value="NZ_JAKEIP010000006.1"/>
</dbReference>
<gene>
    <name evidence="7" type="ORF">L0P92_02910</name>
</gene>
<proteinExistence type="inferred from homology"/>
<keyword evidence="6" id="KW-0503">Monooxygenase</keyword>
<evidence type="ECO:0000256" key="1">
    <source>
        <dbReference type="ARBA" id="ARBA00010617"/>
    </source>
</evidence>
<evidence type="ECO:0000256" key="4">
    <source>
        <dbReference type="ARBA" id="ARBA00023002"/>
    </source>
</evidence>
<sequence length="432" mass="47573">MATVNSLGNDPGPISAVLGQDPQALQCPFGHYAEQRRTAPVAHDAEHDVYVVTRHDDIVSVLKRPDLFSNRNPMGPSVEKAFGVVQSALEGASPDFIERVRVAMSHGDVLFTQDPPVHGRHRRVLGKSITPSSVARLEPVIRRLCNDLVDAFIADGEADLVPAFIAPFPIQVLSTMLGVPVEMHRDFARWAHAINSHVGADVRRAELMATLEDQVEFWAYFEQALADRKESPRDDLLTAVVQARNEGEEPLTLNEMVGFCAQLVAAGADTTTKLISSFALMLLRDPELMRLLRADQALLPDAIEEALRLESPIQGLFRIATSDTELHGVKIPAGAYVWLVYGAANRDDEVFTNPDQFDSTRPELRSHLALGKGIHACLGAPLARVEARIAFEVIFSRFEEIRLADQDFEPAYDAGYITRGIESLPVVFTAKD</sequence>
<dbReference type="GO" id="GO:0016705">
    <property type="term" value="F:oxidoreductase activity, acting on paired donors, with incorporation or reduction of molecular oxygen"/>
    <property type="evidence" value="ECO:0007669"/>
    <property type="project" value="InterPro"/>
</dbReference>
<evidence type="ECO:0000313" key="7">
    <source>
        <dbReference type="EMBL" id="MCF1592521.1"/>
    </source>
</evidence>
<dbReference type="InterPro" id="IPR001128">
    <property type="entry name" value="Cyt_P450"/>
</dbReference>
<name>A0A9X1PWC5_STRM4</name>
<dbReference type="Gene3D" id="1.10.630.10">
    <property type="entry name" value="Cytochrome P450"/>
    <property type="match status" value="1"/>
</dbReference>
<keyword evidence="4" id="KW-0560">Oxidoreductase</keyword>
<reference evidence="7" key="1">
    <citation type="submission" date="2022-01" db="EMBL/GenBank/DDBJ databases">
        <title>Draft Genome Sequences of Seven Type Strains of the Genus Streptomyces.</title>
        <authorList>
            <person name="Aziz S."/>
            <person name="Coretto E."/>
            <person name="Chronakova A."/>
            <person name="Sproer C."/>
            <person name="Huber K."/>
            <person name="Nouioui I."/>
            <person name="Gross H."/>
        </authorList>
    </citation>
    <scope>NUCLEOTIDE SEQUENCE</scope>
    <source>
        <strain evidence="7">DSM 103493</strain>
    </source>
</reference>
<dbReference type="Pfam" id="PF00067">
    <property type="entry name" value="p450"/>
    <property type="match status" value="1"/>
</dbReference>
<dbReference type="InterPro" id="IPR036396">
    <property type="entry name" value="Cyt_P450_sf"/>
</dbReference>
<dbReference type="SUPFAM" id="SSF48264">
    <property type="entry name" value="Cytochrome P450"/>
    <property type="match status" value="1"/>
</dbReference>
<comment type="similarity">
    <text evidence="1">Belongs to the cytochrome P450 family.</text>
</comment>
<keyword evidence="8" id="KW-1185">Reference proteome</keyword>
<dbReference type="GO" id="GO:0005506">
    <property type="term" value="F:iron ion binding"/>
    <property type="evidence" value="ECO:0007669"/>
    <property type="project" value="InterPro"/>
</dbReference>
<evidence type="ECO:0000256" key="3">
    <source>
        <dbReference type="ARBA" id="ARBA00022723"/>
    </source>
</evidence>
<dbReference type="GO" id="GO:0004497">
    <property type="term" value="F:monooxygenase activity"/>
    <property type="evidence" value="ECO:0007669"/>
    <property type="project" value="UniProtKB-KW"/>
</dbReference>
<evidence type="ECO:0000313" key="8">
    <source>
        <dbReference type="Proteomes" id="UP001139384"/>
    </source>
</evidence>
<evidence type="ECO:0000256" key="6">
    <source>
        <dbReference type="ARBA" id="ARBA00023033"/>
    </source>
</evidence>
<keyword evidence="3" id="KW-0479">Metal-binding</keyword>
<organism evidence="7 8">
    <name type="scientific">Streptomyces muensis</name>
    <dbReference type="NCBI Taxonomy" id="1077944"/>
    <lineage>
        <taxon>Bacteria</taxon>
        <taxon>Bacillati</taxon>
        <taxon>Actinomycetota</taxon>
        <taxon>Actinomycetes</taxon>
        <taxon>Kitasatosporales</taxon>
        <taxon>Streptomycetaceae</taxon>
        <taxon>Streptomyces</taxon>
    </lineage>
</organism>
<keyword evidence="5" id="KW-0408">Iron</keyword>
<comment type="caution">
    <text evidence="7">The sequence shown here is derived from an EMBL/GenBank/DDBJ whole genome shotgun (WGS) entry which is preliminary data.</text>
</comment>
<evidence type="ECO:0000256" key="2">
    <source>
        <dbReference type="ARBA" id="ARBA00022617"/>
    </source>
</evidence>
<dbReference type="EMBL" id="JAKEIP010000006">
    <property type="protein sequence ID" value="MCF1592521.1"/>
    <property type="molecule type" value="Genomic_DNA"/>
</dbReference>
<dbReference type="PANTHER" id="PTHR46696">
    <property type="entry name" value="P450, PUTATIVE (EUROFUNG)-RELATED"/>
    <property type="match status" value="1"/>
</dbReference>
<dbReference type="GO" id="GO:0020037">
    <property type="term" value="F:heme binding"/>
    <property type="evidence" value="ECO:0007669"/>
    <property type="project" value="InterPro"/>
</dbReference>
<dbReference type="Proteomes" id="UP001139384">
    <property type="component" value="Unassembled WGS sequence"/>
</dbReference>
<dbReference type="InterPro" id="IPR002397">
    <property type="entry name" value="Cyt_P450_B"/>
</dbReference>